<gene>
    <name evidence="2" type="ORF">ACFFP1_03435</name>
</gene>
<keyword evidence="2" id="KW-0808">Transferase</keyword>
<feature type="domain" description="Polysaccharide pyruvyl transferase" evidence="1">
    <location>
        <begin position="33"/>
        <end position="298"/>
    </location>
</feature>
<reference evidence="2 3" key="1">
    <citation type="submission" date="2024-09" db="EMBL/GenBank/DDBJ databases">
        <authorList>
            <person name="Sun Q."/>
            <person name="Mori K."/>
        </authorList>
    </citation>
    <scope>NUCLEOTIDE SEQUENCE [LARGE SCALE GENOMIC DNA]</scope>
    <source>
        <strain evidence="2 3">JCM 1334</strain>
    </source>
</reference>
<dbReference type="Pfam" id="PF04230">
    <property type="entry name" value="PS_pyruv_trans"/>
    <property type="match status" value="1"/>
</dbReference>
<evidence type="ECO:0000313" key="2">
    <source>
        <dbReference type="EMBL" id="MFB9818550.1"/>
    </source>
</evidence>
<dbReference type="GO" id="GO:0016740">
    <property type="term" value="F:transferase activity"/>
    <property type="evidence" value="ECO:0007669"/>
    <property type="project" value="UniProtKB-KW"/>
</dbReference>
<sequence length="353" mass="39392">MGIYILGHPENITKISLKGRPLTQCYSWNNYGNLGDDWIGEVSRQYFDNPVGVREVRSMNPLWLGRHRLVREDQHMAKGKLVFWGGGWIAGDRPESKTIRNWVRHLNGPIKEVLGVGLGIGPFLNSTKRHQSDIDHFFGKLSGRISVRTSTDLEHIPNGHSAILGCDVALLDKRFYGDPSYSGSQSDYVIFSFPSYSSHWVASRPWMTERWYLDYVRNLAEDVRRENRIVFAEFDEVRGSISDSSYWSHLPAKVVRLKSMDEATALFSNAKAVYAGRLHAAILGAVIGNPTLALAYHHKFGVTAELGIPSMGLTREPTNLGAPVSADLSILDRVRQRGLVGLTEVGVLSANDS</sequence>
<dbReference type="InterPro" id="IPR007345">
    <property type="entry name" value="Polysacch_pyruvyl_Trfase"/>
</dbReference>
<proteinExistence type="predicted"/>
<accession>A0ABV5XUX9</accession>
<dbReference type="RefSeq" id="WP_234748878.1">
    <property type="nucleotide sequence ID" value="NZ_BAAAWN010000001.1"/>
</dbReference>
<protein>
    <submittedName>
        <fullName evidence="2">Polysaccharide pyruvyl transferase family protein</fullName>
    </submittedName>
</protein>
<keyword evidence="3" id="KW-1185">Reference proteome</keyword>
<comment type="caution">
    <text evidence="2">The sequence shown here is derived from an EMBL/GenBank/DDBJ whole genome shotgun (WGS) entry which is preliminary data.</text>
</comment>
<organism evidence="2 3">
    <name type="scientific">Arthrobacter ramosus</name>
    <dbReference type="NCBI Taxonomy" id="1672"/>
    <lineage>
        <taxon>Bacteria</taxon>
        <taxon>Bacillati</taxon>
        <taxon>Actinomycetota</taxon>
        <taxon>Actinomycetes</taxon>
        <taxon>Micrococcales</taxon>
        <taxon>Micrococcaceae</taxon>
        <taxon>Arthrobacter</taxon>
    </lineage>
</organism>
<evidence type="ECO:0000313" key="3">
    <source>
        <dbReference type="Proteomes" id="UP001589702"/>
    </source>
</evidence>
<name>A0ABV5XUX9_ARTRM</name>
<dbReference type="EMBL" id="JBHMBC010000007">
    <property type="protein sequence ID" value="MFB9818550.1"/>
    <property type="molecule type" value="Genomic_DNA"/>
</dbReference>
<dbReference type="Proteomes" id="UP001589702">
    <property type="component" value="Unassembled WGS sequence"/>
</dbReference>
<evidence type="ECO:0000259" key="1">
    <source>
        <dbReference type="Pfam" id="PF04230"/>
    </source>
</evidence>